<protein>
    <submittedName>
        <fullName evidence="1">Uncharacterized protein</fullName>
    </submittedName>
</protein>
<sequence length="71" mass="8638">MFLELYLVFWSMRTCHIIHRCRNVDGNSRIVPFFYKVLRDYLFLSKSLYIYGVSFVGKENIYLDLQHCHNN</sequence>
<organism evidence="1">
    <name type="scientific">Rhizophora mucronata</name>
    <name type="common">Asiatic mangrove</name>
    <dbReference type="NCBI Taxonomy" id="61149"/>
    <lineage>
        <taxon>Eukaryota</taxon>
        <taxon>Viridiplantae</taxon>
        <taxon>Streptophyta</taxon>
        <taxon>Embryophyta</taxon>
        <taxon>Tracheophyta</taxon>
        <taxon>Spermatophyta</taxon>
        <taxon>Magnoliopsida</taxon>
        <taxon>eudicotyledons</taxon>
        <taxon>Gunneridae</taxon>
        <taxon>Pentapetalae</taxon>
        <taxon>rosids</taxon>
        <taxon>fabids</taxon>
        <taxon>Malpighiales</taxon>
        <taxon>Rhizophoraceae</taxon>
        <taxon>Rhizophora</taxon>
    </lineage>
</organism>
<reference evidence="1" key="1">
    <citation type="submission" date="2018-02" db="EMBL/GenBank/DDBJ databases">
        <title>Rhizophora mucronata_Transcriptome.</title>
        <authorList>
            <person name="Meera S.P."/>
            <person name="Sreeshan A."/>
            <person name="Augustine A."/>
        </authorList>
    </citation>
    <scope>NUCLEOTIDE SEQUENCE</scope>
    <source>
        <tissue evidence="1">Leaf</tissue>
    </source>
</reference>
<dbReference type="EMBL" id="GGEC01007248">
    <property type="protein sequence ID" value="MBW87731.1"/>
    <property type="molecule type" value="Transcribed_RNA"/>
</dbReference>
<dbReference type="AlphaFoldDB" id="A0A2P2J2P6"/>
<proteinExistence type="predicted"/>
<name>A0A2P2J2P6_RHIMU</name>
<evidence type="ECO:0000313" key="1">
    <source>
        <dbReference type="EMBL" id="MBW87731.1"/>
    </source>
</evidence>
<accession>A0A2P2J2P6</accession>